<name>A0ABR5ARE4_BACBA</name>
<dbReference type="InterPro" id="IPR027417">
    <property type="entry name" value="P-loop_NTPase"/>
</dbReference>
<organism evidence="3 4">
    <name type="scientific">Bacillus badius</name>
    <dbReference type="NCBI Taxonomy" id="1455"/>
    <lineage>
        <taxon>Bacteria</taxon>
        <taxon>Bacillati</taxon>
        <taxon>Bacillota</taxon>
        <taxon>Bacilli</taxon>
        <taxon>Bacillales</taxon>
        <taxon>Bacillaceae</taxon>
        <taxon>Pseudobacillus</taxon>
    </lineage>
</organism>
<keyword evidence="3" id="KW-0547">Nucleotide-binding</keyword>
<dbReference type="Pfam" id="PF04397">
    <property type="entry name" value="LytTR"/>
    <property type="match status" value="1"/>
</dbReference>
<evidence type="ECO:0000259" key="1">
    <source>
        <dbReference type="PROSITE" id="PS50893"/>
    </source>
</evidence>
<evidence type="ECO:0000313" key="4">
    <source>
        <dbReference type="Proteomes" id="UP000031982"/>
    </source>
</evidence>
<dbReference type="SUPFAM" id="SSF52540">
    <property type="entry name" value="P-loop containing nucleoside triphosphate hydrolases"/>
    <property type="match status" value="1"/>
</dbReference>
<dbReference type="PANTHER" id="PTHR43038:SF3">
    <property type="entry name" value="ABC TRANSPORTER G FAMILY MEMBER 20 ISOFORM X1"/>
    <property type="match status" value="1"/>
</dbReference>
<dbReference type="InterPro" id="IPR012046">
    <property type="entry name" value="LytTR_ABC"/>
</dbReference>
<dbReference type="PIRSF" id="PIRSF036612">
    <property type="entry name" value="ABC_ATP_LytTR"/>
    <property type="match status" value="1"/>
</dbReference>
<dbReference type="RefSeq" id="WP_041114202.1">
    <property type="nucleotide sequence ID" value="NZ_JARTHD010000064.1"/>
</dbReference>
<keyword evidence="4" id="KW-1185">Reference proteome</keyword>
<dbReference type="PANTHER" id="PTHR43038">
    <property type="entry name" value="ATP-BINDING CASSETTE, SUB-FAMILY H, MEMBER 1"/>
    <property type="match status" value="1"/>
</dbReference>
<protein>
    <submittedName>
        <fullName evidence="3">ABC transporter ATP-binding protein</fullName>
    </submittedName>
</protein>
<proteinExistence type="predicted"/>
<sequence length="357" mass="40758">MVILQMKKIEKNEGNTIVFPTFDLDVRKGEIVAIKCHSEVGKQLIKMVIGEVPLSNGEILLEGVPLNRHFKSLSARVGIFQLDEVLYDRLTPQEYLKFFQRLYGAKEETEGLLDKVCLAEKAKVKIMKLSYSEKKRLQLAKSVLHQPDLLLMEEPDQNMNIESKIIMQRVLADFAEQGKAILITTDNFESAISMTNILYQLNEKGLKKIEVVEEEHKESAGTENQLAAAQEELPDEENHSFAYRQIKVEKIPAKMNEKIVLFDPTEIIFVESNEGVAQLHVNGEVFPCSATLNELSERLQPFGFFRCHRSYIVNLQRVREVIPWTRNSYSLILEDSKKTAIPLSKGKLNELKNIIGI</sequence>
<dbReference type="Gene3D" id="2.40.50.1020">
    <property type="entry name" value="LytTr DNA-binding domain"/>
    <property type="match status" value="1"/>
</dbReference>
<gene>
    <name evidence="3" type="ORF">SD77_1572</name>
</gene>
<comment type="caution">
    <text evidence="3">The sequence shown here is derived from an EMBL/GenBank/DDBJ whole genome shotgun (WGS) entry which is preliminary data.</text>
</comment>
<dbReference type="Pfam" id="PF00005">
    <property type="entry name" value="ABC_tran"/>
    <property type="match status" value="1"/>
</dbReference>
<feature type="domain" description="ABC transporter" evidence="1">
    <location>
        <begin position="4"/>
        <end position="228"/>
    </location>
</feature>
<dbReference type="PROSITE" id="PS50930">
    <property type="entry name" value="HTH_LYTTR"/>
    <property type="match status" value="1"/>
</dbReference>
<dbReference type="EMBL" id="JXLP01000015">
    <property type="protein sequence ID" value="KIL77329.1"/>
    <property type="molecule type" value="Genomic_DNA"/>
</dbReference>
<keyword evidence="3" id="KW-0067">ATP-binding</keyword>
<dbReference type="SMART" id="SM00850">
    <property type="entry name" value="LytTR"/>
    <property type="match status" value="1"/>
</dbReference>
<dbReference type="Proteomes" id="UP000031982">
    <property type="component" value="Unassembled WGS sequence"/>
</dbReference>
<dbReference type="PROSITE" id="PS50893">
    <property type="entry name" value="ABC_TRANSPORTER_2"/>
    <property type="match status" value="1"/>
</dbReference>
<dbReference type="GO" id="GO:0005524">
    <property type="term" value="F:ATP binding"/>
    <property type="evidence" value="ECO:0007669"/>
    <property type="project" value="UniProtKB-KW"/>
</dbReference>
<reference evidence="3 4" key="1">
    <citation type="submission" date="2015-01" db="EMBL/GenBank/DDBJ databases">
        <title>Genome Assembly of Bacillus badius MTCC 1458.</title>
        <authorList>
            <person name="Verma A."/>
            <person name="Khatri I."/>
            <person name="Mual P."/>
            <person name="Subramanian S."/>
            <person name="Krishnamurthi S."/>
        </authorList>
    </citation>
    <scope>NUCLEOTIDE SEQUENCE [LARGE SCALE GENOMIC DNA]</scope>
    <source>
        <strain evidence="3 4">MTCC 1458</strain>
    </source>
</reference>
<evidence type="ECO:0000313" key="3">
    <source>
        <dbReference type="EMBL" id="KIL77329.1"/>
    </source>
</evidence>
<feature type="domain" description="HTH LytTR-type" evidence="2">
    <location>
        <begin position="251"/>
        <end position="357"/>
    </location>
</feature>
<dbReference type="InterPro" id="IPR003439">
    <property type="entry name" value="ABC_transporter-like_ATP-bd"/>
</dbReference>
<dbReference type="InterPro" id="IPR007492">
    <property type="entry name" value="LytTR_DNA-bd_dom"/>
</dbReference>
<accession>A0ABR5ARE4</accession>
<evidence type="ECO:0000259" key="2">
    <source>
        <dbReference type="PROSITE" id="PS50930"/>
    </source>
</evidence>
<dbReference type="Gene3D" id="3.40.50.300">
    <property type="entry name" value="P-loop containing nucleotide triphosphate hydrolases"/>
    <property type="match status" value="1"/>
</dbReference>